<dbReference type="Proteomes" id="UP000297245">
    <property type="component" value="Unassembled WGS sequence"/>
</dbReference>
<gene>
    <name evidence="2" type="ORF">K435DRAFT_864824</name>
</gene>
<evidence type="ECO:0000256" key="1">
    <source>
        <dbReference type="SAM" id="MobiDB-lite"/>
    </source>
</evidence>
<dbReference type="PRINTS" id="PR01217">
    <property type="entry name" value="PRICHEXTENSN"/>
</dbReference>
<evidence type="ECO:0000313" key="3">
    <source>
        <dbReference type="Proteomes" id="UP000297245"/>
    </source>
</evidence>
<protein>
    <submittedName>
        <fullName evidence="2">Uncharacterized protein</fullName>
    </submittedName>
</protein>
<dbReference type="OrthoDB" id="3063817at2759"/>
<sequence length="386" mass="41567">MTLLTNHATKSAPATVIVPAAPPFNNAVINPPAAAFAPTVPAIHPVAMPNSLMSPITPLPPATLLPPVTLQPPVAPLPSATPLTSQVPAAHVTPPPPPQPLVNPPPLPPVFHTTPPPPPPPQVTQPDQIPTAHATPPPPPPPSANPPPPPPVFHTPPPPPPPPPVIQPDQTVTTFPVDWPERIHGFTSANRLLGLVPAQEQQWDSVENLISSKVLVQRTGGYPAGDTPYDIGQAIVKAFQNIFQVTPYVGAPGLNESGRVDQSCPWYLVYNIPPHVATSVVGRAWSVRGVISFIAIPYDPTPSSYVFTLDSVWLMNLKAGITAEQFIANVITRTWHETLAIMQFLTTFRDALPEDTTIDQHLCHRFSSLTPILCAMWLSYLIFYYI</sequence>
<feature type="compositionally biased region" description="Pro residues" evidence="1">
    <location>
        <begin position="135"/>
        <end position="166"/>
    </location>
</feature>
<feature type="compositionally biased region" description="Pro residues" evidence="1">
    <location>
        <begin position="93"/>
        <end position="123"/>
    </location>
</feature>
<proteinExistence type="predicted"/>
<reference evidence="2 3" key="1">
    <citation type="journal article" date="2019" name="Nat. Ecol. Evol.">
        <title>Megaphylogeny resolves global patterns of mushroom evolution.</title>
        <authorList>
            <person name="Varga T."/>
            <person name="Krizsan K."/>
            <person name="Foldi C."/>
            <person name="Dima B."/>
            <person name="Sanchez-Garcia M."/>
            <person name="Sanchez-Ramirez S."/>
            <person name="Szollosi G.J."/>
            <person name="Szarkandi J.G."/>
            <person name="Papp V."/>
            <person name="Albert L."/>
            <person name="Andreopoulos W."/>
            <person name="Angelini C."/>
            <person name="Antonin V."/>
            <person name="Barry K.W."/>
            <person name="Bougher N.L."/>
            <person name="Buchanan P."/>
            <person name="Buyck B."/>
            <person name="Bense V."/>
            <person name="Catcheside P."/>
            <person name="Chovatia M."/>
            <person name="Cooper J."/>
            <person name="Damon W."/>
            <person name="Desjardin D."/>
            <person name="Finy P."/>
            <person name="Geml J."/>
            <person name="Haridas S."/>
            <person name="Hughes K."/>
            <person name="Justo A."/>
            <person name="Karasinski D."/>
            <person name="Kautmanova I."/>
            <person name="Kiss B."/>
            <person name="Kocsube S."/>
            <person name="Kotiranta H."/>
            <person name="LaButti K.M."/>
            <person name="Lechner B.E."/>
            <person name="Liimatainen K."/>
            <person name="Lipzen A."/>
            <person name="Lukacs Z."/>
            <person name="Mihaltcheva S."/>
            <person name="Morgado L.N."/>
            <person name="Niskanen T."/>
            <person name="Noordeloos M.E."/>
            <person name="Ohm R.A."/>
            <person name="Ortiz-Santana B."/>
            <person name="Ovrebo C."/>
            <person name="Racz N."/>
            <person name="Riley R."/>
            <person name="Savchenko A."/>
            <person name="Shiryaev A."/>
            <person name="Soop K."/>
            <person name="Spirin V."/>
            <person name="Szebenyi C."/>
            <person name="Tomsovsky M."/>
            <person name="Tulloss R.E."/>
            <person name="Uehling J."/>
            <person name="Grigoriev I.V."/>
            <person name="Vagvolgyi C."/>
            <person name="Papp T."/>
            <person name="Martin F.M."/>
            <person name="Miettinen O."/>
            <person name="Hibbett D.S."/>
            <person name="Nagy L.G."/>
        </authorList>
    </citation>
    <scope>NUCLEOTIDE SEQUENCE [LARGE SCALE GENOMIC DNA]</scope>
    <source>
        <strain evidence="2 3">CBS 962.96</strain>
    </source>
</reference>
<dbReference type="EMBL" id="ML179353">
    <property type="protein sequence ID" value="THU89878.1"/>
    <property type="molecule type" value="Genomic_DNA"/>
</dbReference>
<organism evidence="2 3">
    <name type="scientific">Dendrothele bispora (strain CBS 962.96)</name>
    <dbReference type="NCBI Taxonomy" id="1314807"/>
    <lineage>
        <taxon>Eukaryota</taxon>
        <taxon>Fungi</taxon>
        <taxon>Dikarya</taxon>
        <taxon>Basidiomycota</taxon>
        <taxon>Agaricomycotina</taxon>
        <taxon>Agaricomycetes</taxon>
        <taxon>Agaricomycetidae</taxon>
        <taxon>Agaricales</taxon>
        <taxon>Agaricales incertae sedis</taxon>
        <taxon>Dendrothele</taxon>
    </lineage>
</organism>
<keyword evidence="3" id="KW-1185">Reference proteome</keyword>
<accession>A0A4S8LMC3</accession>
<evidence type="ECO:0000313" key="2">
    <source>
        <dbReference type="EMBL" id="THU89878.1"/>
    </source>
</evidence>
<dbReference type="AlphaFoldDB" id="A0A4S8LMC3"/>
<name>A0A4S8LMC3_DENBC</name>
<feature type="region of interest" description="Disordered" evidence="1">
    <location>
        <begin position="76"/>
        <end position="171"/>
    </location>
</feature>